<comment type="catalytic activity">
    <reaction evidence="16">
        <text>17beta-hydroxy-5alpha-androstan-3-one + NAD(+) = 5alpha-androstan-3,17-dione + NADH + H(+)</text>
        <dbReference type="Rhea" id="RHEA:41992"/>
        <dbReference type="ChEBI" id="CHEBI:15378"/>
        <dbReference type="ChEBI" id="CHEBI:15994"/>
        <dbReference type="ChEBI" id="CHEBI:16330"/>
        <dbReference type="ChEBI" id="CHEBI:57540"/>
        <dbReference type="ChEBI" id="CHEBI:57945"/>
    </reaction>
    <physiologicalReaction direction="left-to-right" evidence="16">
        <dbReference type="Rhea" id="RHEA:41993"/>
    </physiologicalReaction>
</comment>
<evidence type="ECO:0000256" key="22">
    <source>
        <dbReference type="ARBA" id="ARBA00081419"/>
    </source>
</evidence>
<evidence type="ECO:0000256" key="12">
    <source>
        <dbReference type="ARBA" id="ARBA00023160"/>
    </source>
</evidence>
<accession>A0AAJ7J090</accession>
<keyword evidence="8" id="KW-0560">Oxidoreductase</keyword>
<dbReference type="SUPFAM" id="SSF51735">
    <property type="entry name" value="NAD(P)-binding Rossmann-fold domains"/>
    <property type="match status" value="1"/>
</dbReference>
<evidence type="ECO:0000256" key="5">
    <source>
        <dbReference type="ARBA" id="ARBA00022516"/>
    </source>
</evidence>
<keyword evidence="6" id="KW-0597">Phosphoprotein</keyword>
<keyword evidence="7" id="KW-0276">Fatty acid metabolism</keyword>
<dbReference type="InterPro" id="IPR036291">
    <property type="entry name" value="NAD(P)-bd_dom_sf"/>
</dbReference>
<protein>
    <recommendedName>
        <fullName evidence="20">(3R)-3-hydroxyacyl-CoA dehydrogenase</fullName>
        <ecNumber evidence="19">1.1.1.239</ecNumber>
        <ecNumber evidence="4">1.1.1.n12</ecNumber>
    </recommendedName>
    <alternativeName>
        <fullName evidence="22">17-beta-hydroxysteroid dehydrogenase 8</fullName>
    </alternativeName>
    <alternativeName>
        <fullName evidence="21">3-ketoacyl-[acyl-carrier-protein] reductase alpha subunit</fullName>
    </alternativeName>
    <alternativeName>
        <fullName evidence="24">3-oxoacyl-[acyl-carrier-protein] reductase</fullName>
    </alternativeName>
    <alternativeName>
        <fullName evidence="25">Estradiol 17-beta-dehydrogenase 8</fullName>
    </alternativeName>
    <alternativeName>
        <fullName evidence="23">Testosterone 17-beta-dehydrogenase 8</fullName>
    </alternativeName>
</protein>
<dbReference type="GO" id="GO:0048038">
    <property type="term" value="F:quinone binding"/>
    <property type="evidence" value="ECO:0007669"/>
    <property type="project" value="TreeGrafter"/>
</dbReference>
<comment type="catalytic activity">
    <reaction evidence="17">
        <text>a (3R)-3-hydroxyacyl-CoA + NAD(+) = a 3-oxoacyl-CoA + NADH + H(+)</text>
        <dbReference type="Rhea" id="RHEA:32711"/>
        <dbReference type="ChEBI" id="CHEBI:15378"/>
        <dbReference type="ChEBI" id="CHEBI:57319"/>
        <dbReference type="ChEBI" id="CHEBI:57540"/>
        <dbReference type="ChEBI" id="CHEBI:57945"/>
        <dbReference type="ChEBI" id="CHEBI:90726"/>
        <dbReference type="EC" id="1.1.1.n12"/>
    </reaction>
    <physiologicalReaction direction="left-to-right" evidence="17">
        <dbReference type="Rhea" id="RHEA:32712"/>
    </physiologicalReaction>
</comment>
<dbReference type="FunFam" id="3.40.50.720:FF:000231">
    <property type="entry name" value="Estradiol 17-beta-dehydrogenase 8"/>
    <property type="match status" value="1"/>
</dbReference>
<evidence type="ECO:0000256" key="13">
    <source>
        <dbReference type="ARBA" id="ARBA00037929"/>
    </source>
</evidence>
<dbReference type="GO" id="GO:0004303">
    <property type="term" value="F:estradiol 17-beta-dehydrogenase [NAD(P)+] activity"/>
    <property type="evidence" value="ECO:0007669"/>
    <property type="project" value="UniProtKB-EC"/>
</dbReference>
<dbReference type="GO" id="GO:0047035">
    <property type="term" value="F:testosterone dehydrogenase (NAD+) activity"/>
    <property type="evidence" value="ECO:0007669"/>
    <property type="project" value="UniProtKB-EC"/>
</dbReference>
<comment type="pathway">
    <text evidence="2">Lipid metabolism; fatty acid biosynthesis.</text>
</comment>
<dbReference type="GO" id="GO:0005759">
    <property type="term" value="C:mitochondrial matrix"/>
    <property type="evidence" value="ECO:0007669"/>
    <property type="project" value="UniProtKB-SubCell"/>
</dbReference>
<feature type="domain" description="Ketoreductase" evidence="26">
    <location>
        <begin position="5"/>
        <end position="186"/>
    </location>
</feature>
<dbReference type="PRINTS" id="PR00080">
    <property type="entry name" value="SDRFAMILY"/>
</dbReference>
<keyword evidence="11" id="KW-0496">Mitochondrion</keyword>
<keyword evidence="10" id="KW-0443">Lipid metabolism</keyword>
<evidence type="ECO:0000256" key="8">
    <source>
        <dbReference type="ARBA" id="ARBA00023002"/>
    </source>
</evidence>
<dbReference type="SMART" id="SM00822">
    <property type="entry name" value="PKS_KR"/>
    <property type="match status" value="1"/>
</dbReference>
<dbReference type="PRINTS" id="PR00081">
    <property type="entry name" value="GDHRDH"/>
</dbReference>
<dbReference type="PROSITE" id="PS00061">
    <property type="entry name" value="ADH_SHORT"/>
    <property type="match status" value="1"/>
</dbReference>
<evidence type="ECO:0000256" key="18">
    <source>
        <dbReference type="ARBA" id="ARBA00065174"/>
    </source>
</evidence>
<evidence type="ECO:0000313" key="27">
    <source>
        <dbReference type="Proteomes" id="UP000694925"/>
    </source>
</evidence>
<dbReference type="GO" id="GO:0008210">
    <property type="term" value="P:estrogen metabolic process"/>
    <property type="evidence" value="ECO:0007669"/>
    <property type="project" value="UniProtKB-ARBA"/>
</dbReference>
<dbReference type="EC" id="1.1.1.239" evidence="19"/>
<dbReference type="InterPro" id="IPR020904">
    <property type="entry name" value="Sc_DH/Rdtase_CS"/>
</dbReference>
<dbReference type="PANTHER" id="PTHR42760">
    <property type="entry name" value="SHORT-CHAIN DEHYDROGENASES/REDUCTASES FAMILY MEMBER"/>
    <property type="match status" value="1"/>
</dbReference>
<evidence type="ECO:0000256" key="10">
    <source>
        <dbReference type="ARBA" id="ARBA00023098"/>
    </source>
</evidence>
<dbReference type="GO" id="GO:0006633">
    <property type="term" value="P:fatty acid biosynthetic process"/>
    <property type="evidence" value="ECO:0007669"/>
    <property type="project" value="UniProtKB-KW"/>
</dbReference>
<comment type="subcellular location">
    <subcellularLocation>
        <location evidence="1">Mitochondrion matrix</location>
    </subcellularLocation>
</comment>
<dbReference type="AlphaFoldDB" id="A0AAJ7J090"/>
<comment type="catalytic activity">
    <reaction evidence="14">
        <text>17beta-estradiol + NAD(+) = estrone + NADH + H(+)</text>
        <dbReference type="Rhea" id="RHEA:24612"/>
        <dbReference type="ChEBI" id="CHEBI:15378"/>
        <dbReference type="ChEBI" id="CHEBI:16469"/>
        <dbReference type="ChEBI" id="CHEBI:17263"/>
        <dbReference type="ChEBI" id="CHEBI:57540"/>
        <dbReference type="ChEBI" id="CHEBI:57945"/>
        <dbReference type="EC" id="1.1.1.62"/>
    </reaction>
    <physiologicalReaction direction="left-to-right" evidence="14">
        <dbReference type="Rhea" id="RHEA:24613"/>
    </physiologicalReaction>
    <physiologicalReaction direction="right-to-left" evidence="14">
        <dbReference type="Rhea" id="RHEA:24614"/>
    </physiologicalReaction>
</comment>
<evidence type="ECO:0000256" key="11">
    <source>
        <dbReference type="ARBA" id="ARBA00023128"/>
    </source>
</evidence>
<keyword evidence="5" id="KW-0444">Lipid biosynthesis</keyword>
<evidence type="ECO:0000256" key="21">
    <source>
        <dbReference type="ARBA" id="ARBA00077835"/>
    </source>
</evidence>
<dbReference type="PANTHER" id="PTHR42760:SF83">
    <property type="entry name" value="(3R)-3-HYDROXYACYL-COA DEHYDROGENASE"/>
    <property type="match status" value="1"/>
</dbReference>
<dbReference type="InterPro" id="IPR002347">
    <property type="entry name" value="SDR_fam"/>
</dbReference>
<evidence type="ECO:0000256" key="16">
    <source>
        <dbReference type="ARBA" id="ARBA00050435"/>
    </source>
</evidence>
<keyword evidence="12" id="KW-0275">Fatty acid biosynthesis</keyword>
<dbReference type="InterPro" id="IPR057326">
    <property type="entry name" value="KR_dom"/>
</dbReference>
<evidence type="ECO:0000256" key="1">
    <source>
        <dbReference type="ARBA" id="ARBA00004305"/>
    </source>
</evidence>
<comment type="catalytic activity">
    <reaction evidence="15">
        <text>testosterone + NAD(+) = androst-4-ene-3,17-dione + NADH + H(+)</text>
        <dbReference type="Rhea" id="RHEA:14929"/>
        <dbReference type="ChEBI" id="CHEBI:15378"/>
        <dbReference type="ChEBI" id="CHEBI:16422"/>
        <dbReference type="ChEBI" id="CHEBI:17347"/>
        <dbReference type="ChEBI" id="CHEBI:57540"/>
        <dbReference type="ChEBI" id="CHEBI:57945"/>
        <dbReference type="EC" id="1.1.1.239"/>
    </reaction>
    <physiologicalReaction direction="left-to-right" evidence="15">
        <dbReference type="Rhea" id="RHEA:14930"/>
    </physiologicalReaction>
</comment>
<comment type="subunit">
    <text evidence="18">Heterotetramer with CBR4; contains two molecules of HSD17B8 and CBR4.</text>
</comment>
<evidence type="ECO:0000256" key="15">
    <source>
        <dbReference type="ARBA" id="ARBA00050232"/>
    </source>
</evidence>
<gene>
    <name evidence="28" type="primary">LOC108625344</name>
</gene>
<proteinExistence type="inferred from homology"/>
<organism evidence="27 28">
    <name type="scientific">Ceratina calcarata</name>
    <dbReference type="NCBI Taxonomy" id="156304"/>
    <lineage>
        <taxon>Eukaryota</taxon>
        <taxon>Metazoa</taxon>
        <taxon>Ecdysozoa</taxon>
        <taxon>Arthropoda</taxon>
        <taxon>Hexapoda</taxon>
        <taxon>Insecta</taxon>
        <taxon>Pterygota</taxon>
        <taxon>Neoptera</taxon>
        <taxon>Endopterygota</taxon>
        <taxon>Hymenoptera</taxon>
        <taxon>Apocrita</taxon>
        <taxon>Aculeata</taxon>
        <taxon>Apoidea</taxon>
        <taxon>Anthophila</taxon>
        <taxon>Apidae</taxon>
        <taxon>Ceratina</taxon>
        <taxon>Zadontomerus</taxon>
    </lineage>
</organism>
<dbReference type="GeneID" id="108625344"/>
<evidence type="ECO:0000256" key="6">
    <source>
        <dbReference type="ARBA" id="ARBA00022553"/>
    </source>
</evidence>
<evidence type="ECO:0000256" key="19">
    <source>
        <dbReference type="ARBA" id="ARBA00066822"/>
    </source>
</evidence>
<dbReference type="RefSeq" id="XP_017880767.1">
    <property type="nucleotide sequence ID" value="XM_018025278.2"/>
</dbReference>
<dbReference type="Pfam" id="PF13561">
    <property type="entry name" value="adh_short_C2"/>
    <property type="match status" value="1"/>
</dbReference>
<name>A0AAJ7J090_9HYME</name>
<keyword evidence="9" id="KW-0520">NAD</keyword>
<evidence type="ECO:0000256" key="3">
    <source>
        <dbReference type="ARBA" id="ARBA00006484"/>
    </source>
</evidence>
<dbReference type="Proteomes" id="UP000694925">
    <property type="component" value="Unplaced"/>
</dbReference>
<reference evidence="28" key="1">
    <citation type="submission" date="2025-08" db="UniProtKB">
        <authorList>
            <consortium name="RefSeq"/>
        </authorList>
    </citation>
    <scope>IDENTIFICATION</scope>
    <source>
        <tissue evidence="28">Whole body</tissue>
    </source>
</reference>
<evidence type="ECO:0000256" key="14">
    <source>
        <dbReference type="ARBA" id="ARBA00049069"/>
    </source>
</evidence>
<evidence type="ECO:0000256" key="17">
    <source>
        <dbReference type="ARBA" id="ARBA00052680"/>
    </source>
</evidence>
<sequence length="246" mass="25997">MVVGKVAFVTGAGSGIGREVCRALARQGARVIGADRNLKSAEETIASLNGREHLALHVDVSNELSVDDALKSAVDKYSTPPTVIVNSAGITRDQFILKLASKDFDEVLHVNLKGTFNVIKGAVREMIDADVSRDGSIVNLSSIIGKVGNMGQANYAASKAGVTALTRTASLEFGQFGIRVNAVLPGFIETPMTETVPDNVKQMFIKKVPLRRMGKPAEVAEVITFLASGKSSYINGASIEVTGGLH</sequence>
<dbReference type="KEGG" id="ccal:108625344"/>
<evidence type="ECO:0000313" key="28">
    <source>
        <dbReference type="RefSeq" id="XP_017880767.1"/>
    </source>
</evidence>
<keyword evidence="27" id="KW-1185">Reference proteome</keyword>
<dbReference type="Gene3D" id="3.40.50.720">
    <property type="entry name" value="NAD(P)-binding Rossmann-like Domain"/>
    <property type="match status" value="1"/>
</dbReference>
<comment type="pathway">
    <text evidence="13">Steroid biosynthesis; estrogen biosynthesis.</text>
</comment>
<evidence type="ECO:0000256" key="2">
    <source>
        <dbReference type="ARBA" id="ARBA00005194"/>
    </source>
</evidence>
<evidence type="ECO:0000259" key="26">
    <source>
        <dbReference type="SMART" id="SM00822"/>
    </source>
</evidence>
<evidence type="ECO:0000256" key="25">
    <source>
        <dbReference type="ARBA" id="ARBA00083258"/>
    </source>
</evidence>
<evidence type="ECO:0000256" key="24">
    <source>
        <dbReference type="ARBA" id="ARBA00083097"/>
    </source>
</evidence>
<dbReference type="EC" id="1.1.1.n12" evidence="4"/>
<comment type="similarity">
    <text evidence="3">Belongs to the short-chain dehydrogenases/reductases (SDR) family.</text>
</comment>
<evidence type="ECO:0000256" key="20">
    <source>
        <dbReference type="ARBA" id="ARBA00070911"/>
    </source>
</evidence>
<evidence type="ECO:0000256" key="7">
    <source>
        <dbReference type="ARBA" id="ARBA00022832"/>
    </source>
</evidence>
<evidence type="ECO:0000256" key="23">
    <source>
        <dbReference type="ARBA" id="ARBA00081936"/>
    </source>
</evidence>
<evidence type="ECO:0000256" key="4">
    <source>
        <dbReference type="ARBA" id="ARBA00012456"/>
    </source>
</evidence>
<evidence type="ECO:0000256" key="9">
    <source>
        <dbReference type="ARBA" id="ARBA00023027"/>
    </source>
</evidence>